<dbReference type="RefSeq" id="WP_189469514.1">
    <property type="nucleotide sequence ID" value="NZ_BMXS01000011.1"/>
</dbReference>
<evidence type="ECO:0000313" key="2">
    <source>
        <dbReference type="Proteomes" id="UP000653056"/>
    </source>
</evidence>
<name>A0ABQ2YV91_9GAMM</name>
<accession>A0ABQ2YV91</accession>
<comment type="caution">
    <text evidence="1">The sequence shown here is derived from an EMBL/GenBank/DDBJ whole genome shotgun (WGS) entry which is preliminary data.</text>
</comment>
<dbReference type="Proteomes" id="UP000653056">
    <property type="component" value="Unassembled WGS sequence"/>
</dbReference>
<keyword evidence="2" id="KW-1185">Reference proteome</keyword>
<organism evidence="1 2">
    <name type="scientific">Litchfieldella qijiaojingensis</name>
    <dbReference type="NCBI Taxonomy" id="980347"/>
    <lineage>
        <taxon>Bacteria</taxon>
        <taxon>Pseudomonadati</taxon>
        <taxon>Pseudomonadota</taxon>
        <taxon>Gammaproteobacteria</taxon>
        <taxon>Oceanospirillales</taxon>
        <taxon>Halomonadaceae</taxon>
        <taxon>Litchfieldella</taxon>
    </lineage>
</organism>
<gene>
    <name evidence="1" type="ORF">GCM10007160_24190</name>
</gene>
<reference evidence="2" key="1">
    <citation type="journal article" date="2019" name="Int. J. Syst. Evol. Microbiol.">
        <title>The Global Catalogue of Microorganisms (GCM) 10K type strain sequencing project: providing services to taxonomists for standard genome sequencing and annotation.</title>
        <authorList>
            <consortium name="The Broad Institute Genomics Platform"/>
            <consortium name="The Broad Institute Genome Sequencing Center for Infectious Disease"/>
            <person name="Wu L."/>
            <person name="Ma J."/>
        </authorList>
    </citation>
    <scope>NUCLEOTIDE SEQUENCE [LARGE SCALE GENOMIC DNA]</scope>
    <source>
        <strain evidence="2">KCTC 22228</strain>
    </source>
</reference>
<evidence type="ECO:0000313" key="1">
    <source>
        <dbReference type="EMBL" id="GGX95729.1"/>
    </source>
</evidence>
<protein>
    <submittedName>
        <fullName evidence="1">Uncharacterized protein</fullName>
    </submittedName>
</protein>
<dbReference type="EMBL" id="BMXS01000011">
    <property type="protein sequence ID" value="GGX95729.1"/>
    <property type="molecule type" value="Genomic_DNA"/>
</dbReference>
<proteinExistence type="predicted"/>
<sequence length="76" mass="8698">MALKDLNDDEIKALVQNSEGFLNQQKNMEKLLGVDSTTKRRFADIMKYDLNMSEAEIKQKLDQVALVKVTKIVVEI</sequence>